<organism evidence="3 4">
    <name type="scientific">Nocardioides dubius</name>
    <dbReference type="NCBI Taxonomy" id="317019"/>
    <lineage>
        <taxon>Bacteria</taxon>
        <taxon>Bacillati</taxon>
        <taxon>Actinomycetota</taxon>
        <taxon>Actinomycetes</taxon>
        <taxon>Propionibacteriales</taxon>
        <taxon>Nocardioidaceae</taxon>
        <taxon>Nocardioides</taxon>
    </lineage>
</organism>
<proteinExistence type="inferred from homology"/>
<evidence type="ECO:0000313" key="3">
    <source>
        <dbReference type="EMBL" id="GAA1108982.1"/>
    </source>
</evidence>
<comment type="caution">
    <text evidence="3">The sequence shown here is derived from an EMBL/GenBank/DDBJ whole genome shotgun (WGS) entry which is preliminary data.</text>
</comment>
<dbReference type="InterPro" id="IPR015797">
    <property type="entry name" value="NUDIX_hydrolase-like_dom_sf"/>
</dbReference>
<dbReference type="PANTHER" id="PTHR43736">
    <property type="entry name" value="ADP-RIBOSE PYROPHOSPHATASE"/>
    <property type="match status" value="1"/>
</dbReference>
<dbReference type="EMBL" id="BAAALG010000011">
    <property type="protein sequence ID" value="GAA1108982.1"/>
    <property type="molecule type" value="Genomic_DNA"/>
</dbReference>
<evidence type="ECO:0000313" key="4">
    <source>
        <dbReference type="Proteomes" id="UP001501581"/>
    </source>
</evidence>
<comment type="similarity">
    <text evidence="1">Belongs to the Nudix hydrolase family.</text>
</comment>
<keyword evidence="3" id="KW-0378">Hydrolase</keyword>
<protein>
    <submittedName>
        <fullName evidence="3">NUDIX hydrolase</fullName>
    </submittedName>
</protein>
<name>A0ABP4EK58_9ACTN</name>
<dbReference type="Gene3D" id="3.90.79.10">
    <property type="entry name" value="Nucleoside Triphosphate Pyrophosphohydrolase"/>
    <property type="match status" value="1"/>
</dbReference>
<keyword evidence="4" id="KW-1185">Reference proteome</keyword>
<dbReference type="CDD" id="cd03674">
    <property type="entry name" value="NUDIX_Hydrolase"/>
    <property type="match status" value="1"/>
</dbReference>
<dbReference type="SUPFAM" id="SSF55811">
    <property type="entry name" value="Nudix"/>
    <property type="match status" value="1"/>
</dbReference>
<dbReference type="InterPro" id="IPR000086">
    <property type="entry name" value="NUDIX_hydrolase_dom"/>
</dbReference>
<dbReference type="RefSeq" id="WP_343995788.1">
    <property type="nucleotide sequence ID" value="NZ_BAAALG010000011.1"/>
</dbReference>
<evidence type="ECO:0000259" key="2">
    <source>
        <dbReference type="PROSITE" id="PS51462"/>
    </source>
</evidence>
<reference evidence="4" key="1">
    <citation type="journal article" date="2019" name="Int. J. Syst. Evol. Microbiol.">
        <title>The Global Catalogue of Microorganisms (GCM) 10K type strain sequencing project: providing services to taxonomists for standard genome sequencing and annotation.</title>
        <authorList>
            <consortium name="The Broad Institute Genomics Platform"/>
            <consortium name="The Broad Institute Genome Sequencing Center for Infectious Disease"/>
            <person name="Wu L."/>
            <person name="Ma J."/>
        </authorList>
    </citation>
    <scope>NUCLEOTIDE SEQUENCE [LARGE SCALE GENOMIC DNA]</scope>
    <source>
        <strain evidence="4">JCM 13008</strain>
    </source>
</reference>
<sequence>MSLHADATATLSRWHSDDARQSALREELLGHLSAHPDGVWRSCFPAHLTAGTLVLSEDAEQVLLNLHGKAQRWFAFGGHCEDGDATLAGVAAREAREESGLAGFAFDPVPVHIDVHEVGFCDPRGTVRHLDVRFVATVPADAAHDVSEESLDVRWWPLDALPDDLGDEMHELIAVSRARVLSR</sequence>
<dbReference type="PROSITE" id="PS51462">
    <property type="entry name" value="NUDIX"/>
    <property type="match status" value="1"/>
</dbReference>
<feature type="domain" description="Nudix hydrolase" evidence="2">
    <location>
        <begin position="45"/>
        <end position="180"/>
    </location>
</feature>
<dbReference type="PANTHER" id="PTHR43736:SF1">
    <property type="entry name" value="DIHYDRONEOPTERIN TRIPHOSPHATE DIPHOSPHATASE"/>
    <property type="match status" value="1"/>
</dbReference>
<dbReference type="GO" id="GO:0016787">
    <property type="term" value="F:hydrolase activity"/>
    <property type="evidence" value="ECO:0007669"/>
    <property type="project" value="UniProtKB-KW"/>
</dbReference>
<accession>A0ABP4EK58</accession>
<dbReference type="Pfam" id="PF00293">
    <property type="entry name" value="NUDIX"/>
    <property type="match status" value="1"/>
</dbReference>
<gene>
    <name evidence="3" type="ORF">GCM10009668_31620</name>
</gene>
<evidence type="ECO:0000256" key="1">
    <source>
        <dbReference type="ARBA" id="ARBA00005582"/>
    </source>
</evidence>
<dbReference type="Proteomes" id="UP001501581">
    <property type="component" value="Unassembled WGS sequence"/>
</dbReference>